<evidence type="ECO:0000313" key="2">
    <source>
        <dbReference type="EMBL" id="MER0429467.1"/>
    </source>
</evidence>
<reference evidence="2 3" key="1">
    <citation type="submission" date="2024-01" db="EMBL/GenBank/DDBJ databases">
        <title>Metagenomic exploration of the rhizosphere soil microbial community and their significance in facilitating the development of wild simulated ginseng.</title>
        <authorList>
            <person name="Huang J."/>
        </authorList>
    </citation>
    <scope>NUCLEOTIDE SEQUENCE [LARGE SCALE GENOMIC DNA]</scope>
    <source>
        <strain evidence="2 3">WY141</strain>
    </source>
</reference>
<dbReference type="Gene3D" id="1.10.630.10">
    <property type="entry name" value="Cytochrome P450"/>
    <property type="match status" value="1"/>
</dbReference>
<dbReference type="PANTHER" id="PTHR24305:SF166">
    <property type="entry name" value="CYTOCHROME P450 12A4, MITOCHONDRIAL-RELATED"/>
    <property type="match status" value="1"/>
</dbReference>
<dbReference type="InterPro" id="IPR036396">
    <property type="entry name" value="Cyt_P450_sf"/>
</dbReference>
<dbReference type="InterPro" id="IPR050121">
    <property type="entry name" value="Cytochrome_P450_monoxygenase"/>
</dbReference>
<comment type="caution">
    <text evidence="2">The sequence shown here is derived from an EMBL/GenBank/DDBJ whole genome shotgun (WGS) entry which is preliminary data.</text>
</comment>
<proteinExistence type="inferred from homology"/>
<dbReference type="InterPro" id="IPR001128">
    <property type="entry name" value="Cyt_P450"/>
</dbReference>
<dbReference type="CDD" id="cd00302">
    <property type="entry name" value="cytochrome_P450"/>
    <property type="match status" value="1"/>
</dbReference>
<evidence type="ECO:0000256" key="1">
    <source>
        <dbReference type="ARBA" id="ARBA00010617"/>
    </source>
</evidence>
<accession>A0ABV1QE70</accession>
<evidence type="ECO:0000313" key="3">
    <source>
        <dbReference type="Proteomes" id="UP001456562"/>
    </source>
</evidence>
<keyword evidence="3" id="KW-1185">Reference proteome</keyword>
<name>A0ABV1QE70_STRMI</name>
<dbReference type="EMBL" id="JBEJUE010000060">
    <property type="protein sequence ID" value="MER0429467.1"/>
    <property type="molecule type" value="Genomic_DNA"/>
</dbReference>
<dbReference type="RefSeq" id="WP_350241493.1">
    <property type="nucleotide sequence ID" value="NZ_JBEJUE010000060.1"/>
</dbReference>
<dbReference type="SUPFAM" id="SSF48264">
    <property type="entry name" value="Cytochrome P450"/>
    <property type="match status" value="1"/>
</dbReference>
<dbReference type="PANTHER" id="PTHR24305">
    <property type="entry name" value="CYTOCHROME P450"/>
    <property type="match status" value="1"/>
</dbReference>
<comment type="similarity">
    <text evidence="1">Belongs to the cytochrome P450 family.</text>
</comment>
<sequence>MTVHEMRRFHRDPLGFLQEAAGRSATDVFRLPWGAWCVRDTDLALKVLRDPLFNSRGTFFGGMLPTRMDQVTLGRAVRHTVRTHLPAYRHAMARAVAGLPAASRWPASGLTLVHQAAADILLHPASPPVLRLLQARYAHYGLMRSPLRRHRLRAELLRPKLHAATTAEIKVRRAADVLQGGARDVLDAVIASCPQSVTDETAARVYALLVKSIVGTVGYAVAWSLLLACVNHPAGTAWPWPVDWITREAARHRPVVWMVGRPAPHAMEYGGCAVERGTVLSVSPYLLHHDPRRWAIPDQFLPERWSESTDHGPYLPFSAGPFTCGGAGVAQTMINEAVAALPASSRLRVTGATLRPVVTDSTAPRAFELQRIPTR</sequence>
<gene>
    <name evidence="2" type="ORF">ABR748_35525</name>
</gene>
<protein>
    <submittedName>
        <fullName evidence="2">Cytochrome P450</fullName>
    </submittedName>
</protein>
<dbReference type="Pfam" id="PF00067">
    <property type="entry name" value="p450"/>
    <property type="match status" value="1"/>
</dbReference>
<organism evidence="2 3">
    <name type="scientific">Streptomyces microflavus</name>
    <name type="common">Streptomyces lipmanii</name>
    <dbReference type="NCBI Taxonomy" id="1919"/>
    <lineage>
        <taxon>Bacteria</taxon>
        <taxon>Bacillati</taxon>
        <taxon>Actinomycetota</taxon>
        <taxon>Actinomycetes</taxon>
        <taxon>Kitasatosporales</taxon>
        <taxon>Streptomycetaceae</taxon>
        <taxon>Streptomyces</taxon>
    </lineage>
</organism>
<dbReference type="Proteomes" id="UP001456562">
    <property type="component" value="Unassembled WGS sequence"/>
</dbReference>